<reference evidence="1 2" key="1">
    <citation type="submission" date="2022-10" db="EMBL/GenBank/DDBJ databases">
        <title>Sinirhodobacter sp. nov., isolated from ocean surface sediments.</title>
        <authorList>
            <person name="He W."/>
            <person name="Wang L."/>
            <person name="Zhang D.-F."/>
        </authorList>
    </citation>
    <scope>NUCLEOTIDE SEQUENCE [LARGE SCALE GENOMIC DNA]</scope>
    <source>
        <strain evidence="1 2">WL0115</strain>
    </source>
</reference>
<gene>
    <name evidence="1" type="ORF">OE699_12825</name>
</gene>
<keyword evidence="2" id="KW-1185">Reference proteome</keyword>
<sequence>MGSRIASLIDWVRASGLAPVTCFGPQTRAGLYPFAGGGTCTPDERQRVLDAFLSAAPLTHDPERAARNRALRAAARH</sequence>
<dbReference type="RefSeq" id="WP_263848232.1">
    <property type="nucleotide sequence ID" value="NZ_JAOWKW010000010.1"/>
</dbReference>
<dbReference type="Proteomes" id="UP001526166">
    <property type="component" value="Unassembled WGS sequence"/>
</dbReference>
<protein>
    <submittedName>
        <fullName evidence="1">Uncharacterized protein</fullName>
    </submittedName>
</protein>
<accession>A0ABT3A163</accession>
<evidence type="ECO:0000313" key="1">
    <source>
        <dbReference type="EMBL" id="MCV2879731.1"/>
    </source>
</evidence>
<evidence type="ECO:0000313" key="2">
    <source>
        <dbReference type="Proteomes" id="UP001526166"/>
    </source>
</evidence>
<name>A0ABT3A163_9RHOB</name>
<comment type="caution">
    <text evidence="1">The sequence shown here is derived from an EMBL/GenBank/DDBJ whole genome shotgun (WGS) entry which is preliminary data.</text>
</comment>
<proteinExistence type="predicted"/>
<organism evidence="1 2">
    <name type="scientific">Sedimentimonas flavescens</name>
    <dbReference type="NCBI Taxonomy" id="2851012"/>
    <lineage>
        <taxon>Bacteria</taxon>
        <taxon>Pseudomonadati</taxon>
        <taxon>Pseudomonadota</taxon>
        <taxon>Alphaproteobacteria</taxon>
        <taxon>Rhodobacterales</taxon>
        <taxon>Rhodobacter group</taxon>
        <taxon>Sedimentimonas</taxon>
    </lineage>
</organism>
<dbReference type="EMBL" id="JAOWKW010000010">
    <property type="protein sequence ID" value="MCV2879731.1"/>
    <property type="molecule type" value="Genomic_DNA"/>
</dbReference>